<name>A0A1L7XTR5_9HELO</name>
<keyword evidence="1" id="KW-0812">Transmembrane</keyword>
<reference evidence="2 3" key="1">
    <citation type="submission" date="2016-03" db="EMBL/GenBank/DDBJ databases">
        <authorList>
            <person name="Ploux O."/>
        </authorList>
    </citation>
    <scope>NUCLEOTIDE SEQUENCE [LARGE SCALE GENOMIC DNA]</scope>
    <source>
        <strain evidence="2 3">UAMH 11012</strain>
    </source>
</reference>
<dbReference type="OrthoDB" id="2279611at2759"/>
<dbReference type="Proteomes" id="UP000184330">
    <property type="component" value="Unassembled WGS sequence"/>
</dbReference>
<dbReference type="AlphaFoldDB" id="A0A1L7XTR5"/>
<keyword evidence="1" id="KW-1133">Transmembrane helix</keyword>
<organism evidence="2 3">
    <name type="scientific">Phialocephala subalpina</name>
    <dbReference type="NCBI Taxonomy" id="576137"/>
    <lineage>
        <taxon>Eukaryota</taxon>
        <taxon>Fungi</taxon>
        <taxon>Dikarya</taxon>
        <taxon>Ascomycota</taxon>
        <taxon>Pezizomycotina</taxon>
        <taxon>Leotiomycetes</taxon>
        <taxon>Helotiales</taxon>
        <taxon>Mollisiaceae</taxon>
        <taxon>Phialocephala</taxon>
        <taxon>Phialocephala fortinii species complex</taxon>
    </lineage>
</organism>
<feature type="transmembrane region" description="Helical" evidence="1">
    <location>
        <begin position="7"/>
        <end position="30"/>
    </location>
</feature>
<evidence type="ECO:0000313" key="2">
    <source>
        <dbReference type="EMBL" id="CZR68395.1"/>
    </source>
</evidence>
<evidence type="ECO:0000256" key="1">
    <source>
        <dbReference type="SAM" id="Phobius"/>
    </source>
</evidence>
<feature type="transmembrane region" description="Helical" evidence="1">
    <location>
        <begin position="180"/>
        <end position="203"/>
    </location>
</feature>
<accession>A0A1L7XTR5</accession>
<dbReference type="EMBL" id="FJOG01000054">
    <property type="protein sequence ID" value="CZR68395.1"/>
    <property type="molecule type" value="Genomic_DNA"/>
</dbReference>
<protein>
    <submittedName>
        <fullName evidence="2">Related to Pls1 tetraspanin</fullName>
    </submittedName>
</protein>
<evidence type="ECO:0000313" key="3">
    <source>
        <dbReference type="Proteomes" id="UP000184330"/>
    </source>
</evidence>
<keyword evidence="1" id="KW-0472">Membrane</keyword>
<feature type="transmembrane region" description="Helical" evidence="1">
    <location>
        <begin position="88"/>
        <end position="107"/>
    </location>
</feature>
<keyword evidence="3" id="KW-1185">Reference proteome</keyword>
<dbReference type="STRING" id="576137.A0A1L7XTR5"/>
<feature type="transmembrane region" description="Helical" evidence="1">
    <location>
        <begin position="57"/>
        <end position="76"/>
    </location>
</feature>
<gene>
    <name evidence="2" type="ORF">PAC_18294</name>
</gene>
<sequence>MRDKILLTYILTDLLFVASGGLLIIFALVVKSEVTSTPTLDNVARDLLFNMCPLNAAIGNSVMIFFTFLMTVPAIVMPMTRGWLKFGGYMTVICGVFTLIIGLDIWFETLKSRKNLSNIWNVQPASTQSLLQQKFDCCGYANSTSPPFVVDSTCPNALAAAAQIGCVGPFSKEANNFLDIIFTGAFGIVGIDVALILATAMLLKDRKEKERYRHIDEKSGAGAF</sequence>
<proteinExistence type="predicted"/>